<dbReference type="Proteomes" id="UP000621560">
    <property type="component" value="Unassembled WGS sequence"/>
</dbReference>
<protein>
    <submittedName>
        <fullName evidence="4">Tetratricopeptide repeat protein</fullName>
    </submittedName>
</protein>
<evidence type="ECO:0000256" key="1">
    <source>
        <dbReference type="ARBA" id="ARBA00022737"/>
    </source>
</evidence>
<dbReference type="PANTHER" id="PTHR44227:SF3">
    <property type="entry name" value="PROTEIN O-MANNOSYL-TRANSFERASE TMTC4"/>
    <property type="match status" value="1"/>
</dbReference>
<comment type="caution">
    <text evidence="4">The sequence shown here is derived from an EMBL/GenBank/DDBJ whole genome shotgun (WGS) entry which is preliminary data.</text>
</comment>
<evidence type="ECO:0000313" key="4">
    <source>
        <dbReference type="EMBL" id="MBD2845135.1"/>
    </source>
</evidence>
<dbReference type="Pfam" id="PF14559">
    <property type="entry name" value="TPR_19"/>
    <property type="match status" value="1"/>
</dbReference>
<evidence type="ECO:0000313" key="5">
    <source>
        <dbReference type="Proteomes" id="UP000621560"/>
    </source>
</evidence>
<dbReference type="SMART" id="SM00028">
    <property type="entry name" value="TPR"/>
    <property type="match status" value="3"/>
</dbReference>
<reference evidence="4" key="1">
    <citation type="submission" date="2020-09" db="EMBL/GenBank/DDBJ databases">
        <title>A novel bacterium of genus Paenibacillus, isolated from South China Sea.</title>
        <authorList>
            <person name="Huang H."/>
            <person name="Mo K."/>
            <person name="Hu Y."/>
        </authorList>
    </citation>
    <scope>NUCLEOTIDE SEQUENCE</scope>
    <source>
        <strain evidence="4">IB182496</strain>
    </source>
</reference>
<dbReference type="PANTHER" id="PTHR44227">
    <property type="match status" value="1"/>
</dbReference>
<sequence length="176" mass="20106">MEHEAFVQQAYTSILSGDYEQAIRWFEQAITAQPDNAEVHYKCSITCARSGKWDKALQHAQEALRLRGSKDDGDYAFHVRMIEAKLLAAQAVSGLTGADPQLEWAKELLQRAIGLDPLYTEAYMLLGEVHAELGQYALAKQQMQDVLELDPLHETAKRKLQQYGRYAARRQKKRKR</sequence>
<dbReference type="PROSITE" id="PS50005">
    <property type="entry name" value="TPR"/>
    <property type="match status" value="2"/>
</dbReference>
<feature type="repeat" description="TPR" evidence="3">
    <location>
        <begin position="120"/>
        <end position="153"/>
    </location>
</feature>
<dbReference type="RefSeq" id="WP_190916458.1">
    <property type="nucleotide sequence ID" value="NZ_JACXIZ010000014.1"/>
</dbReference>
<dbReference type="Pfam" id="PF13424">
    <property type="entry name" value="TPR_12"/>
    <property type="match status" value="1"/>
</dbReference>
<name>A0A927BSU4_9BACL</name>
<keyword evidence="1" id="KW-0677">Repeat</keyword>
<keyword evidence="2 3" id="KW-0802">TPR repeat</keyword>
<dbReference type="AlphaFoldDB" id="A0A927BSU4"/>
<keyword evidence="5" id="KW-1185">Reference proteome</keyword>
<dbReference type="Gene3D" id="1.25.40.10">
    <property type="entry name" value="Tetratricopeptide repeat domain"/>
    <property type="match status" value="2"/>
</dbReference>
<organism evidence="4 5">
    <name type="scientific">Paenibacillus sabuli</name>
    <dbReference type="NCBI Taxonomy" id="2772509"/>
    <lineage>
        <taxon>Bacteria</taxon>
        <taxon>Bacillati</taxon>
        <taxon>Bacillota</taxon>
        <taxon>Bacilli</taxon>
        <taxon>Bacillales</taxon>
        <taxon>Paenibacillaceae</taxon>
        <taxon>Paenibacillus</taxon>
    </lineage>
</organism>
<dbReference type="InterPro" id="IPR011990">
    <property type="entry name" value="TPR-like_helical_dom_sf"/>
</dbReference>
<accession>A0A927BSU4</accession>
<dbReference type="InterPro" id="IPR052346">
    <property type="entry name" value="O-mannosyl-transferase_TMTC"/>
</dbReference>
<feature type="repeat" description="TPR" evidence="3">
    <location>
        <begin position="3"/>
        <end position="36"/>
    </location>
</feature>
<proteinExistence type="predicted"/>
<dbReference type="EMBL" id="JACXIZ010000014">
    <property type="protein sequence ID" value="MBD2845135.1"/>
    <property type="molecule type" value="Genomic_DNA"/>
</dbReference>
<dbReference type="InterPro" id="IPR019734">
    <property type="entry name" value="TPR_rpt"/>
</dbReference>
<gene>
    <name evidence="4" type="ORF">IDH44_08020</name>
</gene>
<evidence type="ECO:0000256" key="2">
    <source>
        <dbReference type="ARBA" id="ARBA00022803"/>
    </source>
</evidence>
<evidence type="ECO:0000256" key="3">
    <source>
        <dbReference type="PROSITE-ProRule" id="PRU00339"/>
    </source>
</evidence>
<dbReference type="SUPFAM" id="SSF48452">
    <property type="entry name" value="TPR-like"/>
    <property type="match status" value="1"/>
</dbReference>